<accession>A0AAJ5X4L7</accession>
<keyword evidence="6 8" id="KW-1133">Transmembrane helix</keyword>
<dbReference type="KEGG" id="acob:P0Y56_12645"/>
<evidence type="ECO:0000256" key="8">
    <source>
        <dbReference type="SAM" id="Phobius"/>
    </source>
</evidence>
<dbReference type="GO" id="GO:0022857">
    <property type="term" value="F:transmembrane transporter activity"/>
    <property type="evidence" value="ECO:0007669"/>
    <property type="project" value="InterPro"/>
</dbReference>
<dbReference type="SUPFAM" id="SSF81345">
    <property type="entry name" value="ABC transporter involved in vitamin B12 uptake, BtuC"/>
    <property type="match status" value="1"/>
</dbReference>
<comment type="subcellular location">
    <subcellularLocation>
        <location evidence="1">Cell membrane</location>
        <topology evidence="1">Multi-pass membrane protein</topology>
    </subcellularLocation>
</comment>
<dbReference type="AlphaFoldDB" id="A0AAJ5X4L7"/>
<dbReference type="PANTHER" id="PTHR30472">
    <property type="entry name" value="FERRIC ENTEROBACTIN TRANSPORT SYSTEM PERMEASE PROTEIN"/>
    <property type="match status" value="1"/>
</dbReference>
<protein>
    <submittedName>
        <fullName evidence="9">Iron ABC transporter permease</fullName>
    </submittedName>
</protein>
<dbReference type="Pfam" id="PF01032">
    <property type="entry name" value="FecCD"/>
    <property type="match status" value="1"/>
</dbReference>
<feature type="transmembrane region" description="Helical" evidence="8">
    <location>
        <begin position="304"/>
        <end position="321"/>
    </location>
</feature>
<dbReference type="PANTHER" id="PTHR30472:SF25">
    <property type="entry name" value="ABC TRANSPORTER PERMEASE PROTEIN MJ0876-RELATED"/>
    <property type="match status" value="1"/>
</dbReference>
<proteinExistence type="inferred from homology"/>
<dbReference type="Proteomes" id="UP001218362">
    <property type="component" value="Chromosome"/>
</dbReference>
<sequence length="328" mass="34275">MVRRFSWPLTGAILLALCILLSLGTGRVWLNPAVLFDGIFQPKPNLSWLILSDLRLPRTVLGLLVGATMGLSGAVLQGLLRNPLAEPGLLGVSAGAALGAVIAIYFGMSAAFFLATPLMGIAGALVAATLTLQLGRGSTLTMILAGAAVSGMMGAGLNLALNFAPNPYAAYEMTTWLLGSLADRDWDQTLLALPFILAGWICLIATVRDLDALTLGEAQAESLGVDLRRTRFLALAGTALAVGAATAVTGAVSFIGLMAPHIVRPFVGHQPSKVLLPSALFGAILLVFADVATKIIPTSQELKLGVLTSMVGTPFFFWLVGRLRKMSP</sequence>
<dbReference type="GO" id="GO:0005886">
    <property type="term" value="C:plasma membrane"/>
    <property type="evidence" value="ECO:0007669"/>
    <property type="project" value="UniProtKB-SubCell"/>
</dbReference>
<name>A0AAJ5X4L7_9SPHN</name>
<keyword evidence="7 8" id="KW-0472">Membrane</keyword>
<evidence type="ECO:0000256" key="6">
    <source>
        <dbReference type="ARBA" id="ARBA00022989"/>
    </source>
</evidence>
<dbReference type="CDD" id="cd06550">
    <property type="entry name" value="TM_ABC_iron-siderophores_like"/>
    <property type="match status" value="1"/>
</dbReference>
<evidence type="ECO:0000313" key="9">
    <source>
        <dbReference type="EMBL" id="WEK45869.1"/>
    </source>
</evidence>
<evidence type="ECO:0000256" key="4">
    <source>
        <dbReference type="ARBA" id="ARBA00022475"/>
    </source>
</evidence>
<feature type="transmembrane region" description="Helical" evidence="8">
    <location>
        <begin position="88"/>
        <end position="106"/>
    </location>
</feature>
<evidence type="ECO:0000313" key="10">
    <source>
        <dbReference type="Proteomes" id="UP001218362"/>
    </source>
</evidence>
<feature type="transmembrane region" description="Helical" evidence="8">
    <location>
        <begin position="190"/>
        <end position="211"/>
    </location>
</feature>
<evidence type="ECO:0000256" key="5">
    <source>
        <dbReference type="ARBA" id="ARBA00022692"/>
    </source>
</evidence>
<dbReference type="Gene3D" id="1.10.3470.10">
    <property type="entry name" value="ABC transporter involved in vitamin B12 uptake, BtuC"/>
    <property type="match status" value="1"/>
</dbReference>
<feature type="transmembrane region" description="Helical" evidence="8">
    <location>
        <begin position="56"/>
        <end position="76"/>
    </location>
</feature>
<dbReference type="InterPro" id="IPR037294">
    <property type="entry name" value="ABC_BtuC-like"/>
</dbReference>
<organism evidence="9 10">
    <name type="scientific">Candidatus Andeanibacterium colombiense</name>
    <dbReference type="NCBI Taxonomy" id="3121345"/>
    <lineage>
        <taxon>Bacteria</taxon>
        <taxon>Pseudomonadati</taxon>
        <taxon>Pseudomonadota</taxon>
        <taxon>Alphaproteobacteria</taxon>
        <taxon>Sphingomonadales</taxon>
        <taxon>Sphingomonadaceae</taxon>
        <taxon>Candidatus Andeanibacterium</taxon>
    </lineage>
</organism>
<evidence type="ECO:0000256" key="3">
    <source>
        <dbReference type="ARBA" id="ARBA00022448"/>
    </source>
</evidence>
<evidence type="ECO:0000256" key="7">
    <source>
        <dbReference type="ARBA" id="ARBA00023136"/>
    </source>
</evidence>
<gene>
    <name evidence="9" type="ORF">P0Y56_12645</name>
</gene>
<reference evidence="9" key="1">
    <citation type="submission" date="2023-03" db="EMBL/GenBank/DDBJ databases">
        <title>Andean soil-derived lignocellulolytic bacterial consortium as a source of novel taxa and putative plastic-active enzymes.</title>
        <authorList>
            <person name="Diaz-Garcia L."/>
            <person name="Chuvochina M."/>
            <person name="Feuerriegel G."/>
            <person name="Bunk B."/>
            <person name="Sproer C."/>
            <person name="Streit W.R."/>
            <person name="Rodriguez L.M."/>
            <person name="Overmann J."/>
            <person name="Jimenez D.J."/>
        </authorList>
    </citation>
    <scope>NUCLEOTIDE SEQUENCE</scope>
    <source>
        <strain evidence="9">MAG 26</strain>
    </source>
</reference>
<comment type="similarity">
    <text evidence="2">Belongs to the binding-protein-dependent transport system permease family. FecCD subfamily.</text>
</comment>
<evidence type="ECO:0000256" key="2">
    <source>
        <dbReference type="ARBA" id="ARBA00007935"/>
    </source>
</evidence>
<keyword evidence="4" id="KW-1003">Cell membrane</keyword>
<feature type="transmembrane region" description="Helical" evidence="8">
    <location>
        <begin position="139"/>
        <end position="161"/>
    </location>
</feature>
<feature type="transmembrane region" description="Helical" evidence="8">
    <location>
        <begin position="274"/>
        <end position="292"/>
    </location>
</feature>
<dbReference type="InterPro" id="IPR000522">
    <property type="entry name" value="ABC_transptr_permease_BtuC"/>
</dbReference>
<feature type="transmembrane region" description="Helical" evidence="8">
    <location>
        <begin position="232"/>
        <end position="262"/>
    </location>
</feature>
<dbReference type="FunFam" id="1.10.3470.10:FF:000001">
    <property type="entry name" value="Vitamin B12 ABC transporter permease BtuC"/>
    <property type="match status" value="1"/>
</dbReference>
<feature type="transmembrane region" description="Helical" evidence="8">
    <location>
        <begin position="112"/>
        <end position="132"/>
    </location>
</feature>
<keyword evidence="3" id="KW-0813">Transport</keyword>
<dbReference type="EMBL" id="CP119316">
    <property type="protein sequence ID" value="WEK45869.1"/>
    <property type="molecule type" value="Genomic_DNA"/>
</dbReference>
<keyword evidence="5 8" id="KW-0812">Transmembrane</keyword>
<evidence type="ECO:0000256" key="1">
    <source>
        <dbReference type="ARBA" id="ARBA00004651"/>
    </source>
</evidence>